<reference evidence="10" key="2">
    <citation type="submission" date="2020-09" db="EMBL/GenBank/DDBJ databases">
        <authorList>
            <person name="Sun Q."/>
            <person name="Zhou Y."/>
        </authorList>
    </citation>
    <scope>NUCLEOTIDE SEQUENCE</scope>
    <source>
        <strain evidence="10">CGMCC 4.7138</strain>
    </source>
</reference>
<dbReference type="PROSITE" id="PS51384">
    <property type="entry name" value="FAD_FR"/>
    <property type="match status" value="1"/>
</dbReference>
<gene>
    <name evidence="10" type="ORF">GCM10011574_64350</name>
</gene>
<evidence type="ECO:0000256" key="3">
    <source>
        <dbReference type="ARBA" id="ARBA00022714"/>
    </source>
</evidence>
<dbReference type="InterPro" id="IPR001041">
    <property type="entry name" value="2Fe-2S_ferredoxin-type"/>
</dbReference>
<dbReference type="RefSeq" id="WP_189105075.1">
    <property type="nucleotide sequence ID" value="NZ_BMMN01000017.1"/>
</dbReference>
<dbReference type="InterPro" id="IPR017938">
    <property type="entry name" value="Riboflavin_synthase-like_b-brl"/>
</dbReference>
<proteinExistence type="predicted"/>
<evidence type="ECO:0000256" key="6">
    <source>
        <dbReference type="ARBA" id="ARBA00023004"/>
    </source>
</evidence>
<keyword evidence="3" id="KW-0001">2Fe-2S</keyword>
<evidence type="ECO:0000313" key="10">
    <source>
        <dbReference type="EMBL" id="GGO29238.1"/>
    </source>
</evidence>
<dbReference type="PRINTS" id="PR00409">
    <property type="entry name" value="PHDIOXRDTASE"/>
</dbReference>
<keyword evidence="7" id="KW-0411">Iron-sulfur</keyword>
<dbReference type="InterPro" id="IPR006058">
    <property type="entry name" value="2Fe2S_fd_BS"/>
</dbReference>
<dbReference type="Gene3D" id="3.10.20.30">
    <property type="match status" value="1"/>
</dbReference>
<dbReference type="Gene3D" id="3.40.50.80">
    <property type="entry name" value="Nucleotide-binding domain of ferredoxin-NADP reductase (FNR) module"/>
    <property type="match status" value="1"/>
</dbReference>
<dbReference type="GO" id="GO:0046872">
    <property type="term" value="F:metal ion binding"/>
    <property type="evidence" value="ECO:0007669"/>
    <property type="project" value="UniProtKB-KW"/>
</dbReference>
<keyword evidence="2" id="KW-0285">Flavoprotein</keyword>
<sequence>MPATEPELDVKVAGKAPVAEGVVLLRLVRPDGGPLPVWTPGAHVDLLLGPGLVRQYSLCGDPGDPSVFQVAVLREPGGRGGSAYVHDRLAEGDTIRVRGPRNRFGLAESPRYLFVAGGIGVTPILPMIEEAARRGCDWRLVYGGPPRASMAFAERLARQHPGRVELCPQDETGLLDLDALLGVPRADTLVYCCGPEPLLAAAQERCASWPKGALRVERFVPSARSGAGTAEGTAEDAAEGTAAGPAEGAFEVELALTGTTLTVPEGRSILEVVEEAGVAVLSSCREGTCGTCETAVLGGVPDHRDDLLTEEEREAGDVMFICVSRARSPRLVLEL</sequence>
<dbReference type="InterPro" id="IPR001433">
    <property type="entry name" value="OxRdtase_FAD/NAD-bd"/>
</dbReference>
<evidence type="ECO:0000256" key="5">
    <source>
        <dbReference type="ARBA" id="ARBA00023002"/>
    </source>
</evidence>
<dbReference type="SUPFAM" id="SSF63380">
    <property type="entry name" value="Riboflavin synthase domain-like"/>
    <property type="match status" value="1"/>
</dbReference>
<evidence type="ECO:0000313" key="11">
    <source>
        <dbReference type="Proteomes" id="UP000653480"/>
    </source>
</evidence>
<accession>A0A8H9LE88</accession>
<dbReference type="InterPro" id="IPR039261">
    <property type="entry name" value="FNR_nucleotide-bd"/>
</dbReference>
<feature type="domain" description="2Fe-2S ferredoxin-type" evidence="8">
    <location>
        <begin position="250"/>
        <end position="335"/>
    </location>
</feature>
<keyword evidence="6" id="KW-0408">Iron</keyword>
<comment type="cofactor">
    <cofactor evidence="1">
        <name>FAD</name>
        <dbReference type="ChEBI" id="CHEBI:57692"/>
    </cofactor>
</comment>
<evidence type="ECO:0000256" key="1">
    <source>
        <dbReference type="ARBA" id="ARBA00001974"/>
    </source>
</evidence>
<feature type="domain" description="FAD-binding FR-type" evidence="9">
    <location>
        <begin position="5"/>
        <end position="107"/>
    </location>
</feature>
<dbReference type="SUPFAM" id="SSF54292">
    <property type="entry name" value="2Fe-2S ferredoxin-like"/>
    <property type="match status" value="1"/>
</dbReference>
<dbReference type="PROSITE" id="PS51085">
    <property type="entry name" value="2FE2S_FER_2"/>
    <property type="match status" value="1"/>
</dbReference>
<dbReference type="Proteomes" id="UP000653480">
    <property type="component" value="Unassembled WGS sequence"/>
</dbReference>
<name>A0A8H9LE88_9ACTN</name>
<dbReference type="Pfam" id="PF00111">
    <property type="entry name" value="Fer2"/>
    <property type="match status" value="1"/>
</dbReference>
<dbReference type="EMBL" id="BMMN01000017">
    <property type="protein sequence ID" value="GGO29238.1"/>
    <property type="molecule type" value="Genomic_DNA"/>
</dbReference>
<dbReference type="AlphaFoldDB" id="A0A8H9LE88"/>
<dbReference type="InterPro" id="IPR017927">
    <property type="entry name" value="FAD-bd_FR_type"/>
</dbReference>
<dbReference type="InterPro" id="IPR050415">
    <property type="entry name" value="MRET"/>
</dbReference>
<keyword evidence="11" id="KW-1185">Reference proteome</keyword>
<evidence type="ECO:0000259" key="9">
    <source>
        <dbReference type="PROSITE" id="PS51384"/>
    </source>
</evidence>
<dbReference type="PROSITE" id="PS00197">
    <property type="entry name" value="2FE2S_FER_1"/>
    <property type="match status" value="1"/>
</dbReference>
<evidence type="ECO:0000256" key="7">
    <source>
        <dbReference type="ARBA" id="ARBA00023014"/>
    </source>
</evidence>
<dbReference type="GO" id="GO:0051537">
    <property type="term" value="F:2 iron, 2 sulfur cluster binding"/>
    <property type="evidence" value="ECO:0007669"/>
    <property type="project" value="UniProtKB-KW"/>
</dbReference>
<organism evidence="10 11">
    <name type="scientific">Microbispora bryophytorum</name>
    <dbReference type="NCBI Taxonomy" id="1460882"/>
    <lineage>
        <taxon>Bacteria</taxon>
        <taxon>Bacillati</taxon>
        <taxon>Actinomycetota</taxon>
        <taxon>Actinomycetes</taxon>
        <taxon>Streptosporangiales</taxon>
        <taxon>Streptosporangiaceae</taxon>
        <taxon>Microbispora</taxon>
    </lineage>
</organism>
<dbReference type="InterPro" id="IPR012675">
    <property type="entry name" value="Beta-grasp_dom_sf"/>
</dbReference>
<dbReference type="CDD" id="cd06185">
    <property type="entry name" value="PDR_like"/>
    <property type="match status" value="1"/>
</dbReference>
<keyword evidence="4" id="KW-0479">Metal-binding</keyword>
<dbReference type="Pfam" id="PF00175">
    <property type="entry name" value="NAD_binding_1"/>
    <property type="match status" value="1"/>
</dbReference>
<dbReference type="CDD" id="cd00207">
    <property type="entry name" value="fer2"/>
    <property type="match status" value="1"/>
</dbReference>
<comment type="caution">
    <text evidence="10">The sequence shown here is derived from an EMBL/GenBank/DDBJ whole genome shotgun (WGS) entry which is preliminary data.</text>
</comment>
<evidence type="ECO:0000256" key="2">
    <source>
        <dbReference type="ARBA" id="ARBA00022630"/>
    </source>
</evidence>
<keyword evidence="5" id="KW-0560">Oxidoreductase</keyword>
<dbReference type="PANTHER" id="PTHR47354:SF1">
    <property type="entry name" value="CARNITINE MONOOXYGENASE REDUCTASE SUBUNIT"/>
    <property type="match status" value="1"/>
</dbReference>
<dbReference type="PANTHER" id="PTHR47354">
    <property type="entry name" value="NADH OXIDOREDUCTASE HCR"/>
    <property type="match status" value="1"/>
</dbReference>
<dbReference type="InterPro" id="IPR036010">
    <property type="entry name" value="2Fe-2S_ferredoxin-like_sf"/>
</dbReference>
<evidence type="ECO:0000259" key="8">
    <source>
        <dbReference type="PROSITE" id="PS51085"/>
    </source>
</evidence>
<dbReference type="SUPFAM" id="SSF52343">
    <property type="entry name" value="Ferredoxin reductase-like, C-terminal NADP-linked domain"/>
    <property type="match status" value="1"/>
</dbReference>
<reference evidence="10" key="1">
    <citation type="journal article" date="2014" name="Int. J. Syst. Evol. Microbiol.">
        <title>Complete genome sequence of Corynebacterium casei LMG S-19264T (=DSM 44701T), isolated from a smear-ripened cheese.</title>
        <authorList>
            <consortium name="US DOE Joint Genome Institute (JGI-PGF)"/>
            <person name="Walter F."/>
            <person name="Albersmeier A."/>
            <person name="Kalinowski J."/>
            <person name="Ruckert C."/>
        </authorList>
    </citation>
    <scope>NUCLEOTIDE SEQUENCE</scope>
    <source>
        <strain evidence="10">CGMCC 4.7138</strain>
    </source>
</reference>
<evidence type="ECO:0000256" key="4">
    <source>
        <dbReference type="ARBA" id="ARBA00022723"/>
    </source>
</evidence>
<dbReference type="GO" id="GO:0016491">
    <property type="term" value="F:oxidoreductase activity"/>
    <property type="evidence" value="ECO:0007669"/>
    <property type="project" value="UniProtKB-KW"/>
</dbReference>
<dbReference type="Gene3D" id="2.40.30.10">
    <property type="entry name" value="Translation factors"/>
    <property type="match status" value="1"/>
</dbReference>
<protein>
    <submittedName>
        <fullName evidence="10">Ferredoxin</fullName>
    </submittedName>
</protein>